<dbReference type="Pfam" id="PF01657">
    <property type="entry name" value="Stress-antifung"/>
    <property type="match status" value="1"/>
</dbReference>
<comment type="caution">
    <text evidence="4">The sequence shown here is derived from an EMBL/GenBank/DDBJ whole genome shotgun (WGS) entry which is preliminary data.</text>
</comment>
<evidence type="ECO:0000259" key="3">
    <source>
        <dbReference type="PROSITE" id="PS51473"/>
    </source>
</evidence>
<organism evidence="4 5">
    <name type="scientific">Hibiscus sabdariffa</name>
    <name type="common">roselle</name>
    <dbReference type="NCBI Taxonomy" id="183260"/>
    <lineage>
        <taxon>Eukaryota</taxon>
        <taxon>Viridiplantae</taxon>
        <taxon>Streptophyta</taxon>
        <taxon>Embryophyta</taxon>
        <taxon>Tracheophyta</taxon>
        <taxon>Spermatophyta</taxon>
        <taxon>Magnoliopsida</taxon>
        <taxon>eudicotyledons</taxon>
        <taxon>Gunneridae</taxon>
        <taxon>Pentapetalae</taxon>
        <taxon>rosids</taxon>
        <taxon>malvids</taxon>
        <taxon>Malvales</taxon>
        <taxon>Malvaceae</taxon>
        <taxon>Malvoideae</taxon>
        <taxon>Hibiscus</taxon>
    </lineage>
</organism>
<evidence type="ECO:0000313" key="4">
    <source>
        <dbReference type="EMBL" id="KAK8575666.1"/>
    </source>
</evidence>
<accession>A0ABR2FBG7</accession>
<keyword evidence="2" id="KW-0677">Repeat</keyword>
<name>A0ABR2FBG7_9ROSI</name>
<dbReference type="EMBL" id="JBBPBM010000007">
    <property type="protein sequence ID" value="KAK8575666.1"/>
    <property type="molecule type" value="Genomic_DNA"/>
</dbReference>
<dbReference type="Proteomes" id="UP001472677">
    <property type="component" value="Unassembled WGS sequence"/>
</dbReference>
<keyword evidence="1" id="KW-0732">Signal</keyword>
<dbReference type="Gene3D" id="3.30.430.20">
    <property type="entry name" value="Gnk2 domain, C-X8-C-X2-C motif"/>
    <property type="match status" value="1"/>
</dbReference>
<keyword evidence="5" id="KW-1185">Reference proteome</keyword>
<protein>
    <recommendedName>
        <fullName evidence="3">Gnk2-homologous domain-containing protein</fullName>
    </recommendedName>
</protein>
<evidence type="ECO:0000313" key="5">
    <source>
        <dbReference type="Proteomes" id="UP001472677"/>
    </source>
</evidence>
<sequence length="183" mass="20390">MVPSLHCKPGALPLCFTATMLLARKTKQQPPLIKSDLAALLDSISSRASHLSFYNASLNGIYGLFLCWGDASIDVCRICVVYATQLLRQMCPSDKRALVWYEQCMLRYWNIDFFGRVELLPYNLRWNSANTTSPDEGNIGTRGFIYSLTDRAPYTANMSAASVMQAGDGTGSRYGLVQCTDHR</sequence>
<dbReference type="PROSITE" id="PS51473">
    <property type="entry name" value="GNK2"/>
    <property type="match status" value="1"/>
</dbReference>
<dbReference type="InterPro" id="IPR002902">
    <property type="entry name" value="GNK2"/>
</dbReference>
<dbReference type="PANTHER" id="PTHR32099:SF31">
    <property type="entry name" value="PROTEIN KINASE DOMAIN-CONTAINING PROTEIN"/>
    <property type="match status" value="1"/>
</dbReference>
<dbReference type="PANTHER" id="PTHR32099">
    <property type="entry name" value="CYSTEINE-RICH REPEAT SECRETORY PROTEIN"/>
    <property type="match status" value="1"/>
</dbReference>
<dbReference type="CDD" id="cd23509">
    <property type="entry name" value="Gnk2-like"/>
    <property type="match status" value="1"/>
</dbReference>
<evidence type="ECO:0000256" key="1">
    <source>
        <dbReference type="ARBA" id="ARBA00022729"/>
    </source>
</evidence>
<feature type="domain" description="Gnk2-homologous" evidence="3">
    <location>
        <begin position="15"/>
        <end position="113"/>
    </location>
</feature>
<evidence type="ECO:0000256" key="2">
    <source>
        <dbReference type="ARBA" id="ARBA00022737"/>
    </source>
</evidence>
<dbReference type="InterPro" id="IPR038408">
    <property type="entry name" value="GNK2_sf"/>
</dbReference>
<reference evidence="4 5" key="1">
    <citation type="journal article" date="2024" name="G3 (Bethesda)">
        <title>Genome assembly of Hibiscus sabdariffa L. provides insights into metabolisms of medicinal natural products.</title>
        <authorList>
            <person name="Kim T."/>
        </authorList>
    </citation>
    <scope>NUCLEOTIDE SEQUENCE [LARGE SCALE GENOMIC DNA]</scope>
    <source>
        <strain evidence="4">TK-2024</strain>
        <tissue evidence="4">Old leaves</tissue>
    </source>
</reference>
<proteinExistence type="predicted"/>
<gene>
    <name evidence="4" type="ORF">V6N12_063334</name>
</gene>